<reference evidence="2" key="1">
    <citation type="journal article" date="2019" name="Int. J. Syst. Evol. Microbiol.">
        <title>Halobacteriovorax valvorus sp. nov., a novel prokaryotic predator isolated from coastal seawater of China.</title>
        <authorList>
            <person name="Chen M.-X."/>
        </authorList>
    </citation>
    <scope>NUCLEOTIDE SEQUENCE [LARGE SCALE GENOMIC DNA]</scope>
    <source>
        <strain evidence="2">BL9</strain>
    </source>
</reference>
<dbReference type="Proteomes" id="UP000443582">
    <property type="component" value="Unassembled WGS sequence"/>
</dbReference>
<accession>A0ABY0IC52</accession>
<dbReference type="RefSeq" id="WP_115362426.1">
    <property type="nucleotide sequence ID" value="NZ_QDKL01000003.1"/>
</dbReference>
<organism evidence="1 2">
    <name type="scientific">Halobacteriovorax vibrionivorans</name>
    <dbReference type="NCBI Taxonomy" id="2152716"/>
    <lineage>
        <taxon>Bacteria</taxon>
        <taxon>Pseudomonadati</taxon>
        <taxon>Bdellovibrionota</taxon>
        <taxon>Bacteriovoracia</taxon>
        <taxon>Bacteriovoracales</taxon>
        <taxon>Halobacteriovoraceae</taxon>
        <taxon>Halobacteriovorax</taxon>
    </lineage>
</organism>
<keyword evidence="2" id="KW-1185">Reference proteome</keyword>
<name>A0ABY0IC52_9BACT</name>
<gene>
    <name evidence="1" type="ORF">DAY19_11100</name>
</gene>
<dbReference type="InterPro" id="IPR011179">
    <property type="entry name" value="IPdP_isomerase"/>
</dbReference>
<proteinExistence type="predicted"/>
<dbReference type="GO" id="GO:0004452">
    <property type="term" value="F:isopentenyl-diphosphate delta-isomerase activity"/>
    <property type="evidence" value="ECO:0007669"/>
    <property type="project" value="UniProtKB-EC"/>
</dbReference>
<evidence type="ECO:0000313" key="2">
    <source>
        <dbReference type="Proteomes" id="UP000443582"/>
    </source>
</evidence>
<dbReference type="SUPFAM" id="SSF51395">
    <property type="entry name" value="FMN-linked oxidoreductases"/>
    <property type="match status" value="1"/>
</dbReference>
<dbReference type="PANTHER" id="PTHR43665:SF1">
    <property type="entry name" value="ISOPENTENYL-DIPHOSPHATE DELTA-ISOMERASE"/>
    <property type="match status" value="1"/>
</dbReference>
<protein>
    <submittedName>
        <fullName evidence="1">Type 2 isopentenyl-diphosphate Delta-isomerase</fullName>
        <ecNumber evidence="1">5.3.3.2</ecNumber>
    </submittedName>
</protein>
<dbReference type="EMBL" id="QDKL01000003">
    <property type="protein sequence ID" value="RZF20526.1"/>
    <property type="molecule type" value="Genomic_DNA"/>
</dbReference>
<evidence type="ECO:0000313" key="1">
    <source>
        <dbReference type="EMBL" id="RZF20526.1"/>
    </source>
</evidence>
<dbReference type="EC" id="5.3.3.2" evidence="1"/>
<comment type="caution">
    <text evidence="1">The sequence shown here is derived from an EMBL/GenBank/DDBJ whole genome shotgun (WGS) entry which is preliminary data.</text>
</comment>
<dbReference type="PANTHER" id="PTHR43665">
    <property type="entry name" value="ISOPENTENYL-DIPHOSPHATE DELTA-ISOMERASE"/>
    <property type="match status" value="1"/>
</dbReference>
<dbReference type="InterPro" id="IPR013785">
    <property type="entry name" value="Aldolase_TIM"/>
</dbReference>
<keyword evidence="1" id="KW-0413">Isomerase</keyword>
<sequence>MNNTKSATQDRKLEHIQLTAKSQTLAATSDKRFYYEPLFSGNAQELDLGIEFAGFSLKLPLWISSMTGGTGIAGKINENLARACGEFGIGMGLGSCRKLLDSDEFLDDFHVKSLANNSPVFANLGIAQLEELIDKNELSKVDRLVTKLNADGLIIHINPSQEWFQPEGDIIKRAPLETIETCVEYFKFPIIVKEVGQGMGPRTLKALMMMDLCAIEFASFGGTNFSKLEYLRNSNNLTVHEPLCHVGHTALEMVHMTNDLIDELGSAAKCKNFIISGGIKSYLDGHYLCKLSKGCAIFAMASEFLKTAMVDYESVQQQVREIKKGLNFANSFLSVRREH</sequence>
<dbReference type="Gene3D" id="3.20.20.70">
    <property type="entry name" value="Aldolase class I"/>
    <property type="match status" value="1"/>
</dbReference>